<accession>A0A6A6CAN6</accession>
<reference evidence="2" key="1">
    <citation type="journal article" date="2020" name="Stud. Mycol.">
        <title>101 Dothideomycetes genomes: a test case for predicting lifestyles and emergence of pathogens.</title>
        <authorList>
            <person name="Haridas S."/>
            <person name="Albert R."/>
            <person name="Binder M."/>
            <person name="Bloem J."/>
            <person name="Labutti K."/>
            <person name="Salamov A."/>
            <person name="Andreopoulos B."/>
            <person name="Baker S."/>
            <person name="Barry K."/>
            <person name="Bills G."/>
            <person name="Bluhm B."/>
            <person name="Cannon C."/>
            <person name="Castanera R."/>
            <person name="Culley D."/>
            <person name="Daum C."/>
            <person name="Ezra D."/>
            <person name="Gonzalez J."/>
            <person name="Henrissat B."/>
            <person name="Kuo A."/>
            <person name="Liang C."/>
            <person name="Lipzen A."/>
            <person name="Lutzoni F."/>
            <person name="Magnuson J."/>
            <person name="Mondo S."/>
            <person name="Nolan M."/>
            <person name="Ohm R."/>
            <person name="Pangilinan J."/>
            <person name="Park H.-J."/>
            <person name="Ramirez L."/>
            <person name="Alfaro M."/>
            <person name="Sun H."/>
            <person name="Tritt A."/>
            <person name="Yoshinaga Y."/>
            <person name="Zwiers L.-H."/>
            <person name="Turgeon B."/>
            <person name="Goodwin S."/>
            <person name="Spatafora J."/>
            <person name="Crous P."/>
            <person name="Grigoriev I."/>
        </authorList>
    </citation>
    <scope>NUCLEOTIDE SEQUENCE</scope>
    <source>
        <strain evidence="2">ATCC 36951</strain>
    </source>
</reference>
<sequence length="210" mass="24677">MDNVEAALKRLRDNHELADFTLVAENGKEWRVHKLVLFMHSNVLYRMSTSQNYAEGQIGCVTLKEVCADSIKAMVRYLYDPQDFRPYHTGSPKDYDSIKQHMHMLIGMWKLGDMYNMGRMKELARTVYLEFRGCRNFVEHMELAIDALSELDGPTEFWDTIRYSLKHLFESRHPYEPKDVAKMFKEYPDLAMGVLEDLVNVHYRTNCPNP</sequence>
<dbReference type="InterPro" id="IPR000210">
    <property type="entry name" value="BTB/POZ_dom"/>
</dbReference>
<proteinExistence type="predicted"/>
<dbReference type="Proteomes" id="UP000799537">
    <property type="component" value="Unassembled WGS sequence"/>
</dbReference>
<protein>
    <recommendedName>
        <fullName evidence="1">BTB domain-containing protein</fullName>
    </recommendedName>
</protein>
<dbReference type="CDD" id="cd18186">
    <property type="entry name" value="BTB_POZ_ZBTB_KLHL-like"/>
    <property type="match status" value="1"/>
</dbReference>
<evidence type="ECO:0000259" key="1">
    <source>
        <dbReference type="PROSITE" id="PS50097"/>
    </source>
</evidence>
<feature type="domain" description="BTB" evidence="1">
    <location>
        <begin position="18"/>
        <end position="80"/>
    </location>
</feature>
<evidence type="ECO:0000313" key="2">
    <source>
        <dbReference type="EMBL" id="KAF2164121.1"/>
    </source>
</evidence>
<keyword evidence="3" id="KW-1185">Reference proteome</keyword>
<dbReference type="Gene3D" id="3.30.710.10">
    <property type="entry name" value="Potassium Channel Kv1.1, Chain A"/>
    <property type="match status" value="1"/>
</dbReference>
<dbReference type="RefSeq" id="XP_033665010.1">
    <property type="nucleotide sequence ID" value="XM_033807702.1"/>
</dbReference>
<dbReference type="OrthoDB" id="3625033at2759"/>
<dbReference type="InterPro" id="IPR011333">
    <property type="entry name" value="SKP1/BTB/POZ_sf"/>
</dbReference>
<gene>
    <name evidence="2" type="ORF">M409DRAFT_25467</name>
</gene>
<dbReference type="PROSITE" id="PS50097">
    <property type="entry name" value="BTB"/>
    <property type="match status" value="1"/>
</dbReference>
<name>A0A6A6CAN6_ZASCE</name>
<evidence type="ECO:0000313" key="3">
    <source>
        <dbReference type="Proteomes" id="UP000799537"/>
    </source>
</evidence>
<dbReference type="EMBL" id="ML993605">
    <property type="protein sequence ID" value="KAF2164121.1"/>
    <property type="molecule type" value="Genomic_DNA"/>
</dbReference>
<dbReference type="GeneID" id="54560974"/>
<organism evidence="2 3">
    <name type="scientific">Zasmidium cellare ATCC 36951</name>
    <dbReference type="NCBI Taxonomy" id="1080233"/>
    <lineage>
        <taxon>Eukaryota</taxon>
        <taxon>Fungi</taxon>
        <taxon>Dikarya</taxon>
        <taxon>Ascomycota</taxon>
        <taxon>Pezizomycotina</taxon>
        <taxon>Dothideomycetes</taxon>
        <taxon>Dothideomycetidae</taxon>
        <taxon>Mycosphaerellales</taxon>
        <taxon>Mycosphaerellaceae</taxon>
        <taxon>Zasmidium</taxon>
    </lineage>
</organism>
<dbReference type="AlphaFoldDB" id="A0A6A6CAN6"/>
<dbReference type="SUPFAM" id="SSF54695">
    <property type="entry name" value="POZ domain"/>
    <property type="match status" value="1"/>
</dbReference>
<dbReference type="Pfam" id="PF00651">
    <property type="entry name" value="BTB"/>
    <property type="match status" value="1"/>
</dbReference>